<evidence type="ECO:0000256" key="1">
    <source>
        <dbReference type="ARBA" id="ARBA00022723"/>
    </source>
</evidence>
<dbReference type="SUPFAM" id="SSF161219">
    <property type="entry name" value="CHY zinc finger-like"/>
    <property type="match status" value="1"/>
</dbReference>
<evidence type="ECO:0000313" key="7">
    <source>
        <dbReference type="Proteomes" id="UP000243217"/>
    </source>
</evidence>
<keyword evidence="3" id="KW-0862">Zinc</keyword>
<dbReference type="GO" id="GO:0045041">
    <property type="term" value="P:protein import into mitochondrial intermembrane space"/>
    <property type="evidence" value="ECO:0007669"/>
    <property type="project" value="TreeGrafter"/>
</dbReference>
<evidence type="ECO:0000259" key="5">
    <source>
        <dbReference type="PROSITE" id="PS51266"/>
    </source>
</evidence>
<dbReference type="PANTHER" id="PTHR28082">
    <property type="entry name" value="ZINC FINGER PROTEIN"/>
    <property type="match status" value="1"/>
</dbReference>
<dbReference type="InterPro" id="IPR037274">
    <property type="entry name" value="Znf_CHY_sf"/>
</dbReference>
<dbReference type="AlphaFoldDB" id="A0A1V9Z2B3"/>
<name>A0A1V9Z2B3_9STRA</name>
<sequence length="105" mass="11976">MCKHILNVQVAFRAPCCKRWFDCTECHYEMSDHRIESGAEMAFACKKCKKCFLKILANYCQEDEFCPHCNNHYAIPAKILLVVASLIALDNVFGHDTYTPIAGVE</sequence>
<keyword evidence="1" id="KW-0479">Metal-binding</keyword>
<protein>
    <recommendedName>
        <fullName evidence="5">CHY-type domain-containing protein</fullName>
    </recommendedName>
</protein>
<feature type="non-terminal residue" evidence="6">
    <location>
        <position position="105"/>
    </location>
</feature>
<reference evidence="6 7" key="1">
    <citation type="journal article" date="2014" name="Genome Biol. Evol.">
        <title>The secreted proteins of Achlya hypogyna and Thraustotheca clavata identify the ancestral oomycete secretome and reveal gene acquisitions by horizontal gene transfer.</title>
        <authorList>
            <person name="Misner I."/>
            <person name="Blouin N."/>
            <person name="Leonard G."/>
            <person name="Richards T.A."/>
            <person name="Lane C.E."/>
        </authorList>
    </citation>
    <scope>NUCLEOTIDE SEQUENCE [LARGE SCALE GENOMIC DNA]</scope>
    <source>
        <strain evidence="6 7">ATCC 34112</strain>
    </source>
</reference>
<keyword evidence="2 4" id="KW-0863">Zinc-finger</keyword>
<dbReference type="EMBL" id="JNBS01002350">
    <property type="protein sequence ID" value="OQR92175.1"/>
    <property type="molecule type" value="Genomic_DNA"/>
</dbReference>
<gene>
    <name evidence="6" type="ORF">THRCLA_22408</name>
</gene>
<dbReference type="Pfam" id="PF05495">
    <property type="entry name" value="zf-CHY"/>
    <property type="match status" value="1"/>
</dbReference>
<dbReference type="InterPro" id="IPR008913">
    <property type="entry name" value="Znf_CHY"/>
</dbReference>
<dbReference type="GO" id="GO:0005758">
    <property type="term" value="C:mitochondrial intermembrane space"/>
    <property type="evidence" value="ECO:0007669"/>
    <property type="project" value="TreeGrafter"/>
</dbReference>
<evidence type="ECO:0000256" key="3">
    <source>
        <dbReference type="ARBA" id="ARBA00022833"/>
    </source>
</evidence>
<evidence type="ECO:0000256" key="4">
    <source>
        <dbReference type="PROSITE-ProRule" id="PRU00601"/>
    </source>
</evidence>
<accession>A0A1V9Z2B3</accession>
<evidence type="ECO:0000313" key="6">
    <source>
        <dbReference type="EMBL" id="OQR92175.1"/>
    </source>
</evidence>
<organism evidence="6 7">
    <name type="scientific">Thraustotheca clavata</name>
    <dbReference type="NCBI Taxonomy" id="74557"/>
    <lineage>
        <taxon>Eukaryota</taxon>
        <taxon>Sar</taxon>
        <taxon>Stramenopiles</taxon>
        <taxon>Oomycota</taxon>
        <taxon>Saprolegniomycetes</taxon>
        <taxon>Saprolegniales</taxon>
        <taxon>Achlyaceae</taxon>
        <taxon>Thraustotheca</taxon>
    </lineage>
</organism>
<keyword evidence="7" id="KW-1185">Reference proteome</keyword>
<dbReference type="OrthoDB" id="411372at2759"/>
<evidence type="ECO:0000256" key="2">
    <source>
        <dbReference type="ARBA" id="ARBA00022771"/>
    </source>
</evidence>
<dbReference type="PROSITE" id="PS51266">
    <property type="entry name" value="ZF_CHY"/>
    <property type="match status" value="1"/>
</dbReference>
<comment type="caution">
    <text evidence="6">The sequence shown here is derived from an EMBL/GenBank/DDBJ whole genome shotgun (WGS) entry which is preliminary data.</text>
</comment>
<dbReference type="InterPro" id="IPR052604">
    <property type="entry name" value="Mito_Tim_assembly_helper"/>
</dbReference>
<dbReference type="Proteomes" id="UP000243217">
    <property type="component" value="Unassembled WGS sequence"/>
</dbReference>
<dbReference type="PANTHER" id="PTHR28082:SF2">
    <property type="entry name" value="CHY-TYPE DOMAIN-CONTAINING PROTEIN"/>
    <property type="match status" value="1"/>
</dbReference>
<feature type="domain" description="CHY-type" evidence="5">
    <location>
        <begin position="1"/>
        <end position="71"/>
    </location>
</feature>
<dbReference type="STRING" id="74557.A0A1V9Z2B3"/>
<dbReference type="GO" id="GO:0008270">
    <property type="term" value="F:zinc ion binding"/>
    <property type="evidence" value="ECO:0007669"/>
    <property type="project" value="UniProtKB-KW"/>
</dbReference>
<proteinExistence type="predicted"/>